<protein>
    <submittedName>
        <fullName evidence="3">Uncharacterized protein</fullName>
    </submittedName>
</protein>
<comment type="caution">
    <text evidence="3">The sequence shown here is derived from an EMBL/GenBank/DDBJ whole genome shotgun (WGS) entry which is preliminary data.</text>
</comment>
<dbReference type="EMBL" id="JAACJM010000045">
    <property type="protein sequence ID" value="KAF5360088.1"/>
    <property type="molecule type" value="Genomic_DNA"/>
</dbReference>
<feature type="region of interest" description="Disordered" evidence="1">
    <location>
        <begin position="100"/>
        <end position="120"/>
    </location>
</feature>
<feature type="compositionally biased region" description="Basic and acidic residues" evidence="1">
    <location>
        <begin position="202"/>
        <end position="221"/>
    </location>
</feature>
<keyword evidence="2" id="KW-0812">Transmembrane</keyword>
<evidence type="ECO:0000256" key="2">
    <source>
        <dbReference type="SAM" id="Phobius"/>
    </source>
</evidence>
<dbReference type="OrthoDB" id="2548432at2759"/>
<proteinExistence type="predicted"/>
<keyword evidence="4" id="KW-1185">Reference proteome</keyword>
<evidence type="ECO:0000313" key="4">
    <source>
        <dbReference type="Proteomes" id="UP000559256"/>
    </source>
</evidence>
<evidence type="ECO:0000313" key="3">
    <source>
        <dbReference type="EMBL" id="KAF5360088.1"/>
    </source>
</evidence>
<organism evidence="3 4">
    <name type="scientific">Tetrapyrgos nigripes</name>
    <dbReference type="NCBI Taxonomy" id="182062"/>
    <lineage>
        <taxon>Eukaryota</taxon>
        <taxon>Fungi</taxon>
        <taxon>Dikarya</taxon>
        <taxon>Basidiomycota</taxon>
        <taxon>Agaricomycotina</taxon>
        <taxon>Agaricomycetes</taxon>
        <taxon>Agaricomycetidae</taxon>
        <taxon>Agaricales</taxon>
        <taxon>Marasmiineae</taxon>
        <taxon>Marasmiaceae</taxon>
        <taxon>Tetrapyrgos</taxon>
    </lineage>
</organism>
<name>A0A8H5G811_9AGAR</name>
<feature type="region of interest" description="Disordered" evidence="1">
    <location>
        <begin position="202"/>
        <end position="233"/>
    </location>
</feature>
<reference evidence="3 4" key="1">
    <citation type="journal article" date="2020" name="ISME J.">
        <title>Uncovering the hidden diversity of litter-decomposition mechanisms in mushroom-forming fungi.</title>
        <authorList>
            <person name="Floudas D."/>
            <person name="Bentzer J."/>
            <person name="Ahren D."/>
            <person name="Johansson T."/>
            <person name="Persson P."/>
            <person name="Tunlid A."/>
        </authorList>
    </citation>
    <scope>NUCLEOTIDE SEQUENCE [LARGE SCALE GENOMIC DNA]</scope>
    <source>
        <strain evidence="3 4">CBS 291.85</strain>
    </source>
</reference>
<accession>A0A8H5G811</accession>
<keyword evidence="2" id="KW-1133">Transmembrane helix</keyword>
<keyword evidence="2" id="KW-0472">Membrane</keyword>
<evidence type="ECO:0000256" key="1">
    <source>
        <dbReference type="SAM" id="MobiDB-lite"/>
    </source>
</evidence>
<feature type="compositionally biased region" description="Polar residues" evidence="1">
    <location>
        <begin position="100"/>
        <end position="110"/>
    </location>
</feature>
<sequence>MRLWRFWLRLCSFLFVYLLKRAISKTLRKSTGYARRLRALFLIAASSFVFPVIFVIIELVFMTRKLSETTLASINISGTNVEIIGVLFATIWASSAQSENEVNSNKTPSTSGGSSGYSGYSGGVNGVNGRIRMPSRPRPLSSRVIDISVTRQTETIPTFTTGQTFRSSMTNTTASPIDRDYDVDHGHEAVILEMEEIEMERLKGLEEEREDRDSSSFEPKKGGRGVRSAIEEV</sequence>
<dbReference type="Proteomes" id="UP000559256">
    <property type="component" value="Unassembled WGS sequence"/>
</dbReference>
<feature type="transmembrane region" description="Helical" evidence="2">
    <location>
        <begin position="40"/>
        <end position="61"/>
    </location>
</feature>
<dbReference type="AlphaFoldDB" id="A0A8H5G811"/>
<gene>
    <name evidence="3" type="ORF">D9758_007558</name>
</gene>